<evidence type="ECO:0000313" key="1">
    <source>
        <dbReference type="EMBL" id="KAF9506914.1"/>
    </source>
</evidence>
<accession>A0A9P6AJD4</accession>
<gene>
    <name evidence="1" type="ORF">BS47DRAFT_1352235</name>
</gene>
<comment type="caution">
    <text evidence="1">The sequence shown here is derived from an EMBL/GenBank/DDBJ whole genome shotgun (WGS) entry which is preliminary data.</text>
</comment>
<evidence type="ECO:0000313" key="2">
    <source>
        <dbReference type="Proteomes" id="UP000886523"/>
    </source>
</evidence>
<reference evidence="1" key="1">
    <citation type="journal article" date="2020" name="Nat. Commun.">
        <title>Large-scale genome sequencing of mycorrhizal fungi provides insights into the early evolution of symbiotic traits.</title>
        <authorList>
            <person name="Miyauchi S."/>
            <person name="Kiss E."/>
            <person name="Kuo A."/>
            <person name="Drula E."/>
            <person name="Kohler A."/>
            <person name="Sanchez-Garcia M."/>
            <person name="Morin E."/>
            <person name="Andreopoulos B."/>
            <person name="Barry K.W."/>
            <person name="Bonito G."/>
            <person name="Buee M."/>
            <person name="Carver A."/>
            <person name="Chen C."/>
            <person name="Cichocki N."/>
            <person name="Clum A."/>
            <person name="Culley D."/>
            <person name="Crous P.W."/>
            <person name="Fauchery L."/>
            <person name="Girlanda M."/>
            <person name="Hayes R.D."/>
            <person name="Keri Z."/>
            <person name="LaButti K."/>
            <person name="Lipzen A."/>
            <person name="Lombard V."/>
            <person name="Magnuson J."/>
            <person name="Maillard F."/>
            <person name="Murat C."/>
            <person name="Nolan M."/>
            <person name="Ohm R.A."/>
            <person name="Pangilinan J."/>
            <person name="Pereira M.F."/>
            <person name="Perotto S."/>
            <person name="Peter M."/>
            <person name="Pfister S."/>
            <person name="Riley R."/>
            <person name="Sitrit Y."/>
            <person name="Stielow J.B."/>
            <person name="Szollosi G."/>
            <person name="Zifcakova L."/>
            <person name="Stursova M."/>
            <person name="Spatafora J.W."/>
            <person name="Tedersoo L."/>
            <person name="Vaario L.M."/>
            <person name="Yamada A."/>
            <person name="Yan M."/>
            <person name="Wang P."/>
            <person name="Xu J."/>
            <person name="Bruns T."/>
            <person name="Baldrian P."/>
            <person name="Vilgalys R."/>
            <person name="Dunand C."/>
            <person name="Henrissat B."/>
            <person name="Grigoriev I.V."/>
            <person name="Hibbett D."/>
            <person name="Nagy L.G."/>
            <person name="Martin F.M."/>
        </authorList>
    </citation>
    <scope>NUCLEOTIDE SEQUENCE</scope>
    <source>
        <strain evidence="1">UP504</strain>
    </source>
</reference>
<keyword evidence="2" id="KW-1185">Reference proteome</keyword>
<proteinExistence type="predicted"/>
<name>A0A9P6AJD4_9AGAM</name>
<protein>
    <submittedName>
        <fullName evidence="1">Uncharacterized protein</fullName>
    </submittedName>
</protein>
<sequence length="121" mass="13375">MMLSKRDGTPVACPKLSTRLNITSPLFGIGLDACRSTWCDIVRIRHYSFLMDLTCFCATNPMISNVRSRTFLCSISCAKSHNLVVIGANAQLRIRMVSNLAPTPNVDVISWRATARTHGFA</sequence>
<dbReference type="EMBL" id="MU129094">
    <property type="protein sequence ID" value="KAF9506914.1"/>
    <property type="molecule type" value="Genomic_DNA"/>
</dbReference>
<dbReference type="Proteomes" id="UP000886523">
    <property type="component" value="Unassembled WGS sequence"/>
</dbReference>
<dbReference type="AlphaFoldDB" id="A0A9P6AJD4"/>
<organism evidence="1 2">
    <name type="scientific">Hydnum rufescens UP504</name>
    <dbReference type="NCBI Taxonomy" id="1448309"/>
    <lineage>
        <taxon>Eukaryota</taxon>
        <taxon>Fungi</taxon>
        <taxon>Dikarya</taxon>
        <taxon>Basidiomycota</taxon>
        <taxon>Agaricomycotina</taxon>
        <taxon>Agaricomycetes</taxon>
        <taxon>Cantharellales</taxon>
        <taxon>Hydnaceae</taxon>
        <taxon>Hydnum</taxon>
    </lineage>
</organism>